<name>A0A6G5AID7_RHIMP</name>
<dbReference type="AlphaFoldDB" id="A0A6G5AID7"/>
<proteinExistence type="predicted"/>
<protein>
    <submittedName>
        <fullName evidence="1">Uncharacterized protein</fullName>
    </submittedName>
</protein>
<accession>A0A6G5AID7</accession>
<sequence length="113" mass="13194">MQSLLLTSTSHRDKCGPMTIHQCKLWVFFDIYACQLLAREVKNMHNWDVAVHYCAIYSLIRGAECLGAYRKNFFMTFILLTARRFTMFCSFPTIQITGSEPPIQKMQPTSRLY</sequence>
<evidence type="ECO:0000313" key="1">
    <source>
        <dbReference type="EMBL" id="NIE49996.1"/>
    </source>
</evidence>
<dbReference type="EMBL" id="GIKN01007723">
    <property type="protein sequence ID" value="NIE49996.1"/>
    <property type="molecule type" value="Transcribed_RNA"/>
</dbReference>
<reference evidence="1" key="1">
    <citation type="submission" date="2020-03" db="EMBL/GenBank/DDBJ databases">
        <title>A transcriptome and proteome of the tick Rhipicephalus microplus shaped by the genetic composition of its hosts and developmental stage.</title>
        <authorList>
            <person name="Garcia G.R."/>
            <person name="Ribeiro J.M.C."/>
            <person name="Maruyama S.R."/>
            <person name="Gardinasse L.G."/>
            <person name="Nelson K."/>
            <person name="Ferreira B.R."/>
            <person name="Andrade T.G."/>
            <person name="Santos I.K.F.M."/>
        </authorList>
    </citation>
    <scope>NUCLEOTIDE SEQUENCE</scope>
    <source>
        <strain evidence="1">NSGR</strain>
        <tissue evidence="1">Salivary glands</tissue>
    </source>
</reference>
<organism evidence="1">
    <name type="scientific">Rhipicephalus microplus</name>
    <name type="common">Cattle tick</name>
    <name type="synonym">Boophilus microplus</name>
    <dbReference type="NCBI Taxonomy" id="6941"/>
    <lineage>
        <taxon>Eukaryota</taxon>
        <taxon>Metazoa</taxon>
        <taxon>Ecdysozoa</taxon>
        <taxon>Arthropoda</taxon>
        <taxon>Chelicerata</taxon>
        <taxon>Arachnida</taxon>
        <taxon>Acari</taxon>
        <taxon>Parasitiformes</taxon>
        <taxon>Ixodida</taxon>
        <taxon>Ixodoidea</taxon>
        <taxon>Ixodidae</taxon>
        <taxon>Rhipicephalinae</taxon>
        <taxon>Rhipicephalus</taxon>
        <taxon>Boophilus</taxon>
    </lineage>
</organism>